<dbReference type="AlphaFoldDB" id="A0A8J6KXC4"/>
<gene>
    <name evidence="3" type="ORF">LTLLF_138875</name>
</gene>
<feature type="transmembrane region" description="Helical" evidence="1">
    <location>
        <begin position="263"/>
        <end position="281"/>
    </location>
</feature>
<keyword evidence="1" id="KW-1133">Transmembrane helix</keyword>
<proteinExistence type="predicted"/>
<dbReference type="Proteomes" id="UP000710432">
    <property type="component" value="Unassembled WGS sequence"/>
</dbReference>
<evidence type="ECO:0000256" key="1">
    <source>
        <dbReference type="SAM" id="Phobius"/>
    </source>
</evidence>
<accession>A0A8J6KXC4</accession>
<evidence type="ECO:0000259" key="2">
    <source>
        <dbReference type="Pfam" id="PF01569"/>
    </source>
</evidence>
<feature type="transmembrane region" description="Helical" evidence="1">
    <location>
        <begin position="156"/>
        <end position="176"/>
    </location>
</feature>
<dbReference type="PANTHER" id="PTHR14969:SF14">
    <property type="entry name" value="SPHINGOSINE-1-PHOSPHATE PHOSPHATASE 2"/>
    <property type="match status" value="1"/>
</dbReference>
<dbReference type="EMBL" id="JAATJU010021500">
    <property type="protein sequence ID" value="KAH0513456.1"/>
    <property type="molecule type" value="Genomic_DNA"/>
</dbReference>
<dbReference type="InterPro" id="IPR036938">
    <property type="entry name" value="PAP2/HPO_sf"/>
</dbReference>
<dbReference type="Gene3D" id="1.20.144.10">
    <property type="entry name" value="Phosphatidic acid phosphatase type 2/haloperoxidase"/>
    <property type="match status" value="1"/>
</dbReference>
<organism evidence="3 4">
    <name type="scientific">Microtus ochrogaster</name>
    <name type="common">Prairie vole</name>
    <dbReference type="NCBI Taxonomy" id="79684"/>
    <lineage>
        <taxon>Eukaryota</taxon>
        <taxon>Metazoa</taxon>
        <taxon>Chordata</taxon>
        <taxon>Craniata</taxon>
        <taxon>Vertebrata</taxon>
        <taxon>Euteleostomi</taxon>
        <taxon>Mammalia</taxon>
        <taxon>Eutheria</taxon>
        <taxon>Euarchontoglires</taxon>
        <taxon>Glires</taxon>
        <taxon>Rodentia</taxon>
        <taxon>Myomorpha</taxon>
        <taxon>Muroidea</taxon>
        <taxon>Cricetidae</taxon>
        <taxon>Arvicolinae</taxon>
        <taxon>Microtus</taxon>
    </lineage>
</organism>
<evidence type="ECO:0000313" key="3">
    <source>
        <dbReference type="EMBL" id="KAH0513456.1"/>
    </source>
</evidence>
<feature type="transmembrane region" description="Helical" evidence="1">
    <location>
        <begin position="365"/>
        <end position="383"/>
    </location>
</feature>
<dbReference type="CDD" id="cd03388">
    <property type="entry name" value="PAP2_SPPase1"/>
    <property type="match status" value="1"/>
</dbReference>
<dbReference type="GO" id="GO:0042392">
    <property type="term" value="F:sphingosine-1-phosphate phosphatase activity"/>
    <property type="evidence" value="ECO:0007669"/>
    <property type="project" value="TreeGrafter"/>
</dbReference>
<dbReference type="GO" id="GO:0005789">
    <property type="term" value="C:endoplasmic reticulum membrane"/>
    <property type="evidence" value="ECO:0007669"/>
    <property type="project" value="TreeGrafter"/>
</dbReference>
<feature type="transmembrane region" description="Helical" evidence="1">
    <location>
        <begin position="92"/>
        <end position="110"/>
    </location>
</feature>
<sequence length="500" mass="56216">MAELLRSLQDSQLVARFQRRCGLFPAPEDNPRENSAGPSEGTTWAYVEKHVVKNYFYYYLFRFSAALGQEVFYITFLPFTHWNIDPYLSRRLVMIWVLVMYIGQVAKDILKWPRPSSPPVVKLEKRVVAEYGMPSTHAMAATAISFTLLISSMDRYQYPFVLGLTMAVVFSTLVCLSRLYTGMHTVLLEVGPLELEMGSLELEMGPLELELEMGPLELELGPLELEMGPLELELEMGPLELEMGPLKLELELHVVVSHVAQDVLGGVLITAFLIALTYPAWTLIDSLDSASPLFPVCVIVVPFFLCYNYPVSDFYSPTRADTTTIVAAGAGVTLGFWINHFFQLVSQPSPSLPVIRNIPPLTTDMLVLGLTKFTVGIVLIILVRQLVQNLSLQVLFSWFKVVTRNKEARRRLEIEVPYKFVTYTSVGICATTFVPMLHRCKQGHTETPTLSRLVFGIFGCLSFQMNRECTESAQEWVSFVLWKPDQEKRGSPAIASASSS</sequence>
<dbReference type="GO" id="GO:0006670">
    <property type="term" value="P:sphingosine metabolic process"/>
    <property type="evidence" value="ECO:0007669"/>
    <property type="project" value="TreeGrafter"/>
</dbReference>
<feature type="transmembrane region" description="Helical" evidence="1">
    <location>
        <begin position="293"/>
        <end position="311"/>
    </location>
</feature>
<evidence type="ECO:0000313" key="4">
    <source>
        <dbReference type="Proteomes" id="UP000710432"/>
    </source>
</evidence>
<dbReference type="PANTHER" id="PTHR14969">
    <property type="entry name" value="SPHINGOSINE-1-PHOSPHATE PHOSPHOHYDROLASE"/>
    <property type="match status" value="1"/>
</dbReference>
<protein>
    <submittedName>
        <fullName evidence="3">Sphingosine-1-phosphate phosphatase 2</fullName>
    </submittedName>
</protein>
<keyword evidence="1" id="KW-0812">Transmembrane</keyword>
<feature type="transmembrane region" description="Helical" evidence="1">
    <location>
        <begin position="323"/>
        <end position="345"/>
    </location>
</feature>
<dbReference type="InterPro" id="IPR000326">
    <property type="entry name" value="PAP2/HPO"/>
</dbReference>
<reference evidence="3" key="1">
    <citation type="submission" date="2020-03" db="EMBL/GenBank/DDBJ databases">
        <title>Studies in the Genomics of Life Span.</title>
        <authorList>
            <person name="Glass D."/>
        </authorList>
    </citation>
    <scope>NUCLEOTIDE SEQUENCE</scope>
    <source>
        <strain evidence="3">LTLLF</strain>
        <tissue evidence="3">Muscle</tissue>
    </source>
</reference>
<feature type="transmembrane region" description="Helical" evidence="1">
    <location>
        <begin position="59"/>
        <end position="80"/>
    </location>
</feature>
<comment type="caution">
    <text evidence="3">The sequence shown here is derived from an EMBL/GenBank/DDBJ whole genome shotgun (WGS) entry which is preliminary data.</text>
</comment>
<feature type="domain" description="Phosphatidic acid phosphatase type 2/haloperoxidase" evidence="2">
    <location>
        <begin position="92"/>
        <end position="186"/>
    </location>
</feature>
<dbReference type="Pfam" id="PF01569">
    <property type="entry name" value="PAP2"/>
    <property type="match status" value="1"/>
</dbReference>
<keyword evidence="1" id="KW-0472">Membrane</keyword>
<feature type="transmembrane region" description="Helical" evidence="1">
    <location>
        <begin position="131"/>
        <end position="150"/>
    </location>
</feature>
<dbReference type="SUPFAM" id="SSF48317">
    <property type="entry name" value="Acid phosphatase/Vanadium-dependent haloperoxidase"/>
    <property type="match status" value="1"/>
</dbReference>
<name>A0A8J6KXC4_MICOH</name>